<dbReference type="EMBL" id="KV417275">
    <property type="protein sequence ID" value="KZO98659.1"/>
    <property type="molecule type" value="Genomic_DNA"/>
</dbReference>
<name>A0A167PD24_CALVF</name>
<evidence type="ECO:0000313" key="2">
    <source>
        <dbReference type="Proteomes" id="UP000076738"/>
    </source>
</evidence>
<accession>A0A167PD24</accession>
<keyword evidence="2" id="KW-1185">Reference proteome</keyword>
<proteinExistence type="predicted"/>
<dbReference type="AlphaFoldDB" id="A0A167PD24"/>
<protein>
    <submittedName>
        <fullName evidence="1">Uncharacterized protein</fullName>
    </submittedName>
</protein>
<evidence type="ECO:0000313" key="1">
    <source>
        <dbReference type="EMBL" id="KZO98659.1"/>
    </source>
</evidence>
<reference evidence="1 2" key="1">
    <citation type="journal article" date="2016" name="Mol. Biol. Evol.">
        <title>Comparative Genomics of Early-Diverging Mushroom-Forming Fungi Provides Insights into the Origins of Lignocellulose Decay Capabilities.</title>
        <authorList>
            <person name="Nagy L.G."/>
            <person name="Riley R."/>
            <person name="Tritt A."/>
            <person name="Adam C."/>
            <person name="Daum C."/>
            <person name="Floudas D."/>
            <person name="Sun H."/>
            <person name="Yadav J.S."/>
            <person name="Pangilinan J."/>
            <person name="Larsson K.H."/>
            <person name="Matsuura K."/>
            <person name="Barry K."/>
            <person name="Labutti K."/>
            <person name="Kuo R."/>
            <person name="Ohm R.A."/>
            <person name="Bhattacharya S.S."/>
            <person name="Shirouzu T."/>
            <person name="Yoshinaga Y."/>
            <person name="Martin F.M."/>
            <person name="Grigoriev I.V."/>
            <person name="Hibbett D.S."/>
        </authorList>
    </citation>
    <scope>NUCLEOTIDE SEQUENCE [LARGE SCALE GENOMIC DNA]</scope>
    <source>
        <strain evidence="1 2">TUFC12733</strain>
    </source>
</reference>
<organism evidence="1 2">
    <name type="scientific">Calocera viscosa (strain TUFC12733)</name>
    <dbReference type="NCBI Taxonomy" id="1330018"/>
    <lineage>
        <taxon>Eukaryota</taxon>
        <taxon>Fungi</taxon>
        <taxon>Dikarya</taxon>
        <taxon>Basidiomycota</taxon>
        <taxon>Agaricomycotina</taxon>
        <taxon>Dacrymycetes</taxon>
        <taxon>Dacrymycetales</taxon>
        <taxon>Dacrymycetaceae</taxon>
        <taxon>Calocera</taxon>
    </lineage>
</organism>
<dbReference type="Proteomes" id="UP000076738">
    <property type="component" value="Unassembled WGS sequence"/>
</dbReference>
<sequence>MTTYRAARSSKKAAGRSVSESASFCSVSAQHSHPASAGTGYTNLGHPGTGVYGNCPGIDDRESETLTLCLRGPPAGLCTAHQPPGARQRRSLPSQAAGLLPAPASAHNITVVVLTLYTRGIAASLVKPTQPRTSRWNSCL</sequence>
<gene>
    <name evidence="1" type="ORF">CALVIDRAFT_535266</name>
</gene>